<dbReference type="InterPro" id="IPR052607">
    <property type="entry name" value="CEP104-like"/>
</dbReference>
<proteinExistence type="predicted"/>
<accession>A0A1Y2HJ01</accession>
<protein>
    <recommendedName>
        <fullName evidence="2">Centrosomal protein CEP104 N-terminal domain-containing protein</fullName>
    </recommendedName>
</protein>
<evidence type="ECO:0000256" key="1">
    <source>
        <dbReference type="SAM" id="MobiDB-lite"/>
    </source>
</evidence>
<dbReference type="OrthoDB" id="66599at2759"/>
<dbReference type="AlphaFoldDB" id="A0A1Y2HJ01"/>
<dbReference type="Pfam" id="PF21038">
    <property type="entry name" value="CEP104_N"/>
    <property type="match status" value="1"/>
</dbReference>
<reference evidence="3 4" key="1">
    <citation type="submission" date="2016-07" db="EMBL/GenBank/DDBJ databases">
        <title>Pervasive Adenine N6-methylation of Active Genes in Fungi.</title>
        <authorList>
            <consortium name="DOE Joint Genome Institute"/>
            <person name="Mondo S.J."/>
            <person name="Dannebaum R.O."/>
            <person name="Kuo R.C."/>
            <person name="Labutti K."/>
            <person name="Haridas S."/>
            <person name="Kuo A."/>
            <person name="Salamov A."/>
            <person name="Ahrendt S.R."/>
            <person name="Lipzen A."/>
            <person name="Sullivan W."/>
            <person name="Andreopoulos W.B."/>
            <person name="Clum A."/>
            <person name="Lindquist E."/>
            <person name="Daum C."/>
            <person name="Ramamoorthy G.K."/>
            <person name="Gryganskyi A."/>
            <person name="Culley D."/>
            <person name="Magnuson J.K."/>
            <person name="James T.Y."/>
            <person name="O'Malley M.A."/>
            <person name="Stajich J.E."/>
            <person name="Spatafora J.W."/>
            <person name="Visel A."/>
            <person name="Grigoriev I.V."/>
        </authorList>
    </citation>
    <scope>NUCLEOTIDE SEQUENCE [LARGE SCALE GENOMIC DNA]</scope>
    <source>
        <strain evidence="3 4">PL171</strain>
    </source>
</reference>
<name>A0A1Y2HJ01_9FUNG</name>
<sequence>MCKYPQWLIFSLASGIESAPCSVSAIQILAHNFKIPSKISILIPSSSPSSSTSTGAADLDHISWVEYGHLVLSTNTATNYRAREHLTVPTDIHNVNFIKLVLHSPYHNPLNLWRQVSLLEVRFHGVASTAIPRQARAGSPNLQSTMIPPSNSHPLVSIAYAALEVLADQKQQAVSREDYVRAAEIKSQRDQVLDLVRQLQQCAQVPKDGSAGAEMWVRRLADVESQLRVALGKVGTAAAHAEPEHVLSQPSTMVQAAEPVSLPAPSASADSSAITSASSPALERTLSSSVARAQSPAVSQSTGTVRLPAWNRTSHACPVRQRHRQGPNPHQSPRSPTARGPNHQTPRPFSRPPTKPSPATQLLAHLRPKNRRWPTRLPPHGHRSANTASLEIPVPFSLTRRTTRRQPVSASSRA</sequence>
<dbReference type="PANTHER" id="PTHR13371:SF0">
    <property type="entry name" value="CENTROSOMAL PROTEIN OF 104 KDA"/>
    <property type="match status" value="1"/>
</dbReference>
<evidence type="ECO:0000313" key="3">
    <source>
        <dbReference type="EMBL" id="ORZ33964.1"/>
    </source>
</evidence>
<dbReference type="PANTHER" id="PTHR13371">
    <property type="entry name" value="GLYCINE-, GLUTAMATE-, THIENYLCYCLOHEXYLPIPERIDINE-BINDING PROTEIN"/>
    <property type="match status" value="1"/>
</dbReference>
<comment type="caution">
    <text evidence="3">The sequence shown here is derived from an EMBL/GenBank/DDBJ whole genome shotgun (WGS) entry which is preliminary data.</text>
</comment>
<feature type="domain" description="Centrosomal protein CEP104 N-terminal" evidence="2">
    <location>
        <begin position="2"/>
        <end position="125"/>
    </location>
</feature>
<dbReference type="Proteomes" id="UP000193411">
    <property type="component" value="Unassembled WGS sequence"/>
</dbReference>
<feature type="region of interest" description="Disordered" evidence="1">
    <location>
        <begin position="285"/>
        <end position="390"/>
    </location>
</feature>
<dbReference type="GO" id="GO:0005929">
    <property type="term" value="C:cilium"/>
    <property type="evidence" value="ECO:0007669"/>
    <property type="project" value="TreeGrafter"/>
</dbReference>
<feature type="compositionally biased region" description="Polar residues" evidence="1">
    <location>
        <begin position="285"/>
        <end position="304"/>
    </location>
</feature>
<dbReference type="InterPro" id="IPR048739">
    <property type="entry name" value="CEP104_N"/>
</dbReference>
<dbReference type="EMBL" id="MCFL01000032">
    <property type="protein sequence ID" value="ORZ33964.1"/>
    <property type="molecule type" value="Genomic_DNA"/>
</dbReference>
<feature type="compositionally biased region" description="Basic residues" evidence="1">
    <location>
        <begin position="366"/>
        <end position="383"/>
    </location>
</feature>
<evidence type="ECO:0000259" key="2">
    <source>
        <dbReference type="Pfam" id="PF21038"/>
    </source>
</evidence>
<organism evidence="3 4">
    <name type="scientific">Catenaria anguillulae PL171</name>
    <dbReference type="NCBI Taxonomy" id="765915"/>
    <lineage>
        <taxon>Eukaryota</taxon>
        <taxon>Fungi</taxon>
        <taxon>Fungi incertae sedis</taxon>
        <taxon>Blastocladiomycota</taxon>
        <taxon>Blastocladiomycetes</taxon>
        <taxon>Blastocladiales</taxon>
        <taxon>Catenariaceae</taxon>
        <taxon>Catenaria</taxon>
    </lineage>
</organism>
<gene>
    <name evidence="3" type="ORF">BCR44DRAFT_1186797</name>
</gene>
<evidence type="ECO:0000313" key="4">
    <source>
        <dbReference type="Proteomes" id="UP000193411"/>
    </source>
</evidence>
<keyword evidence="4" id="KW-1185">Reference proteome</keyword>